<keyword evidence="1" id="KW-0812">Transmembrane</keyword>
<reference evidence="2 3" key="1">
    <citation type="submission" date="2020-07" db="EMBL/GenBank/DDBJ databases">
        <title>Sequencing the genomes of 1000 actinobacteria strains.</title>
        <authorList>
            <person name="Klenk H.-P."/>
        </authorList>
    </citation>
    <scope>NUCLEOTIDE SEQUENCE [LARGE SCALE GENOMIC DNA]</scope>
    <source>
        <strain evidence="2 3">DSM 22083</strain>
    </source>
</reference>
<accession>A0A7Y9LFX0</accession>
<organism evidence="2 3">
    <name type="scientific">Microlunatus parietis</name>
    <dbReference type="NCBI Taxonomy" id="682979"/>
    <lineage>
        <taxon>Bacteria</taxon>
        <taxon>Bacillati</taxon>
        <taxon>Actinomycetota</taxon>
        <taxon>Actinomycetes</taxon>
        <taxon>Propionibacteriales</taxon>
        <taxon>Propionibacteriaceae</taxon>
        <taxon>Microlunatus</taxon>
    </lineage>
</organism>
<feature type="transmembrane region" description="Helical" evidence="1">
    <location>
        <begin position="113"/>
        <end position="135"/>
    </location>
</feature>
<gene>
    <name evidence="2" type="ORF">BKA15_006749</name>
</gene>
<comment type="caution">
    <text evidence="2">The sequence shown here is derived from an EMBL/GenBank/DDBJ whole genome shotgun (WGS) entry which is preliminary data.</text>
</comment>
<protein>
    <submittedName>
        <fullName evidence="2">Uncharacterized protein</fullName>
    </submittedName>
</protein>
<name>A0A7Y9LFX0_9ACTN</name>
<dbReference type="EMBL" id="JACCBU010000001">
    <property type="protein sequence ID" value="NYE75420.1"/>
    <property type="molecule type" value="Genomic_DNA"/>
</dbReference>
<feature type="transmembrane region" description="Helical" evidence="1">
    <location>
        <begin position="73"/>
        <end position="93"/>
    </location>
</feature>
<keyword evidence="3" id="KW-1185">Reference proteome</keyword>
<proteinExistence type="predicted"/>
<keyword evidence="1" id="KW-1133">Transmembrane helix</keyword>
<dbReference type="RefSeq" id="WP_179757926.1">
    <property type="nucleotide sequence ID" value="NZ_JACCBU010000001.1"/>
</dbReference>
<keyword evidence="1" id="KW-0472">Membrane</keyword>
<evidence type="ECO:0000313" key="2">
    <source>
        <dbReference type="EMBL" id="NYE75420.1"/>
    </source>
</evidence>
<feature type="transmembrane region" description="Helical" evidence="1">
    <location>
        <begin position="46"/>
        <end position="67"/>
    </location>
</feature>
<dbReference type="Proteomes" id="UP000569914">
    <property type="component" value="Unassembled WGS sequence"/>
</dbReference>
<dbReference type="AlphaFoldDB" id="A0A7Y9LFX0"/>
<feature type="transmembrane region" description="Helical" evidence="1">
    <location>
        <begin position="12"/>
        <end position="34"/>
    </location>
</feature>
<evidence type="ECO:0000313" key="3">
    <source>
        <dbReference type="Proteomes" id="UP000569914"/>
    </source>
</evidence>
<evidence type="ECO:0000256" key="1">
    <source>
        <dbReference type="SAM" id="Phobius"/>
    </source>
</evidence>
<sequence>MVEAVLSWADGLLPAFALTCAIEIPGYLLGWATLGWLGRRAPLRMPVAVLLAILVNLATHPLLWLTVGQLPWLVIPLELLAVGIEGLIVALVVRRRSADLGSAPPWAGPVWAWPVALGVNALSVLAGSALLSLIMDRL</sequence>